<organism evidence="5 6">
    <name type="scientific">Seiridium cardinale</name>
    <dbReference type="NCBI Taxonomy" id="138064"/>
    <lineage>
        <taxon>Eukaryota</taxon>
        <taxon>Fungi</taxon>
        <taxon>Dikarya</taxon>
        <taxon>Ascomycota</taxon>
        <taxon>Pezizomycotina</taxon>
        <taxon>Sordariomycetes</taxon>
        <taxon>Xylariomycetidae</taxon>
        <taxon>Amphisphaeriales</taxon>
        <taxon>Sporocadaceae</taxon>
        <taxon>Seiridium</taxon>
    </lineage>
</organism>
<evidence type="ECO:0000313" key="5">
    <source>
        <dbReference type="EMBL" id="KAK9780409.1"/>
    </source>
</evidence>
<dbReference type="PRINTS" id="PR00300">
    <property type="entry name" value="CLPPROTEASEA"/>
</dbReference>
<dbReference type="InterPro" id="IPR027417">
    <property type="entry name" value="P-loop_NTPase"/>
</dbReference>
<accession>A0ABR2Y2Y2</accession>
<keyword evidence="2" id="KW-0067">ATP-binding</keyword>
<sequence length="651" mass="72675">MAEPTPAQVQQVIAACPKCPRQRATNLLKVNPRQMCGNDPQKAIEKYKTLEGVISVDEQHDSSSSGSTATAEPHDDSKDSSSTQVEEMIPIEPGLPWSPLPRLPDPGELINGGADGSGVFELCELIGAIQAGADPDRVRNYLGHYDEATLQDNLNAKIHGYPAIFYIAETRNDEMIRHWVKFGGDPNGTSDDGLPLLAFIILQGSRTLLKATQTVTALLKYGASPEVIPAAFYKSYGTELPEKGPQDAHLHDVDDENKAWCTPEVRAKLAQSLNLTQRYYIYRAAQTTNHRGRERILLQRQNAEDILSIHQTIIGQSIASRWLTGKLLTYLAMQIAKPLVLVFAGPSGHGKTRLCNSFNDLLSVRMHQVDCAAFSRVVELFGPRKGYEGAANGSALNNFLARESGQRSIVFMDEFERTSKEIYDTLLVPLQEGHYEDRRDLKRVDCRKTIWIMATNALDDTIHAFCKDNAAIIHSEDHVTQDRLVKKLCRELRTEFAGLFGAPLARRVTEIIPFMTFSLYEQIVVAHSDFMEKEAKFAKPVRLSANKDEDNYVGNVKIDVSHDATVFSTIAQENYRPEAGASSIFDGISSIICEPLVAQYLKDGDDFDENQPTTHFVVDIDVDKEVEVRLIPQAELKEEEQEEQEEEVLEE</sequence>
<dbReference type="Proteomes" id="UP001465668">
    <property type="component" value="Unassembled WGS sequence"/>
</dbReference>
<dbReference type="InterPro" id="IPR001270">
    <property type="entry name" value="ClpA/B"/>
</dbReference>
<dbReference type="Pfam" id="PF07724">
    <property type="entry name" value="AAA_2"/>
    <property type="match status" value="1"/>
</dbReference>
<dbReference type="Gene3D" id="3.40.50.300">
    <property type="entry name" value="P-loop containing nucleotide triphosphate hydrolases"/>
    <property type="match status" value="1"/>
</dbReference>
<comment type="caution">
    <text evidence="5">The sequence shown here is derived from an EMBL/GenBank/DDBJ whole genome shotgun (WGS) entry which is preliminary data.</text>
</comment>
<feature type="domain" description="ATPase AAA-type core" evidence="4">
    <location>
        <begin position="341"/>
        <end position="498"/>
    </location>
</feature>
<dbReference type="EMBL" id="JARVKM010000006">
    <property type="protein sequence ID" value="KAK9780409.1"/>
    <property type="molecule type" value="Genomic_DNA"/>
</dbReference>
<gene>
    <name evidence="5" type="ORF">SCAR479_02524</name>
</gene>
<evidence type="ECO:0000256" key="1">
    <source>
        <dbReference type="ARBA" id="ARBA00022741"/>
    </source>
</evidence>
<dbReference type="InterPro" id="IPR003959">
    <property type="entry name" value="ATPase_AAA_core"/>
</dbReference>
<evidence type="ECO:0000259" key="4">
    <source>
        <dbReference type="Pfam" id="PF07724"/>
    </source>
</evidence>
<evidence type="ECO:0000256" key="3">
    <source>
        <dbReference type="SAM" id="MobiDB-lite"/>
    </source>
</evidence>
<evidence type="ECO:0000313" key="6">
    <source>
        <dbReference type="Proteomes" id="UP001465668"/>
    </source>
</evidence>
<name>A0ABR2Y2Y2_9PEZI</name>
<keyword evidence="6" id="KW-1185">Reference proteome</keyword>
<reference evidence="5 6" key="1">
    <citation type="submission" date="2024-02" db="EMBL/GenBank/DDBJ databases">
        <title>First draft genome assembly of two strains of Seiridium cardinale.</title>
        <authorList>
            <person name="Emiliani G."/>
            <person name="Scali E."/>
        </authorList>
    </citation>
    <scope>NUCLEOTIDE SEQUENCE [LARGE SCALE GENOMIC DNA]</scope>
    <source>
        <strain evidence="5 6">BM-138-000479</strain>
    </source>
</reference>
<proteinExistence type="predicted"/>
<dbReference type="PANTHER" id="PTHR11638:SF18">
    <property type="entry name" value="HEAT SHOCK PROTEIN 104"/>
    <property type="match status" value="1"/>
</dbReference>
<keyword evidence="1" id="KW-0547">Nucleotide-binding</keyword>
<dbReference type="PANTHER" id="PTHR11638">
    <property type="entry name" value="ATP-DEPENDENT CLP PROTEASE"/>
    <property type="match status" value="1"/>
</dbReference>
<feature type="region of interest" description="Disordered" evidence="3">
    <location>
        <begin position="49"/>
        <end position="86"/>
    </location>
</feature>
<protein>
    <recommendedName>
        <fullName evidence="4">ATPase AAA-type core domain-containing protein</fullName>
    </recommendedName>
</protein>
<evidence type="ECO:0000256" key="2">
    <source>
        <dbReference type="ARBA" id="ARBA00022840"/>
    </source>
</evidence>
<dbReference type="InterPro" id="IPR050130">
    <property type="entry name" value="ClpA_ClpB"/>
</dbReference>
<dbReference type="SUPFAM" id="SSF52540">
    <property type="entry name" value="P-loop containing nucleoside triphosphate hydrolases"/>
    <property type="match status" value="1"/>
</dbReference>